<dbReference type="Gene3D" id="1.20.1300.10">
    <property type="entry name" value="Fumarate reductase/succinate dehydrogenase, transmembrane subunit"/>
    <property type="match status" value="1"/>
</dbReference>
<feature type="binding site" description="axial binding residue" evidence="14">
    <location>
        <position position="105"/>
    </location>
    <ligand>
        <name>heme b</name>
        <dbReference type="ChEBI" id="CHEBI:60344"/>
        <note>ligand shared with SDHC</note>
    </ligand>
    <ligandPart>
        <name>Fe</name>
        <dbReference type="ChEBI" id="CHEBI:18248"/>
    </ligandPart>
</feature>
<dbReference type="GO" id="GO:0005743">
    <property type="term" value="C:mitochondrial inner membrane"/>
    <property type="evidence" value="ECO:0007669"/>
    <property type="project" value="UniProtKB-SubCell"/>
</dbReference>
<evidence type="ECO:0000313" key="16">
    <source>
        <dbReference type="Ensembl" id="ENSCSAVP00000007711.1"/>
    </source>
</evidence>
<evidence type="ECO:0000256" key="4">
    <source>
        <dbReference type="ARBA" id="ARBA00011758"/>
    </source>
</evidence>
<feature type="transmembrane region" description="Helical" evidence="15">
    <location>
        <begin position="126"/>
        <end position="148"/>
    </location>
</feature>
<dbReference type="GO" id="GO:0048039">
    <property type="term" value="F:ubiquinone binding"/>
    <property type="evidence" value="ECO:0007669"/>
    <property type="project" value="TreeGrafter"/>
</dbReference>
<keyword evidence="15" id="KW-0349">Heme</keyword>
<dbReference type="InParanoid" id="H2YQV3"/>
<dbReference type="GO" id="GO:0006121">
    <property type="term" value="P:mitochondrial electron transport, succinate to ubiquinone"/>
    <property type="evidence" value="ECO:0007669"/>
    <property type="project" value="TreeGrafter"/>
</dbReference>
<reference evidence="16" key="2">
    <citation type="submission" date="2025-08" db="UniProtKB">
        <authorList>
            <consortium name="Ensembl"/>
        </authorList>
    </citation>
    <scope>IDENTIFICATION</scope>
</reference>
<dbReference type="STRING" id="51511.ENSCSAVP00000007711"/>
<dbReference type="OMA" id="AGCFICP"/>
<reference evidence="17" key="1">
    <citation type="submission" date="2003-08" db="EMBL/GenBank/DDBJ databases">
        <authorList>
            <person name="Birren B."/>
            <person name="Nusbaum C."/>
            <person name="Abebe A."/>
            <person name="Abouelleil A."/>
            <person name="Adekoya E."/>
            <person name="Ait-zahra M."/>
            <person name="Allen N."/>
            <person name="Allen T."/>
            <person name="An P."/>
            <person name="Anderson M."/>
            <person name="Anderson S."/>
            <person name="Arachchi H."/>
            <person name="Armbruster J."/>
            <person name="Bachantsang P."/>
            <person name="Baldwin J."/>
            <person name="Barry A."/>
            <person name="Bayul T."/>
            <person name="Blitshsteyn B."/>
            <person name="Bloom T."/>
            <person name="Blye J."/>
            <person name="Boguslavskiy L."/>
            <person name="Borowsky M."/>
            <person name="Boukhgalter B."/>
            <person name="Brunache A."/>
            <person name="Butler J."/>
            <person name="Calixte N."/>
            <person name="Calvo S."/>
            <person name="Camarata J."/>
            <person name="Campo K."/>
            <person name="Chang J."/>
            <person name="Cheshatsang Y."/>
            <person name="Citroen M."/>
            <person name="Collymore A."/>
            <person name="Considine T."/>
            <person name="Cook A."/>
            <person name="Cooke P."/>
            <person name="Corum B."/>
            <person name="Cuomo C."/>
            <person name="David R."/>
            <person name="Dawoe T."/>
            <person name="Degray S."/>
            <person name="Dodge S."/>
            <person name="Dooley K."/>
            <person name="Dorje P."/>
            <person name="Dorjee K."/>
            <person name="Dorris L."/>
            <person name="Duffey N."/>
            <person name="Dupes A."/>
            <person name="Elkins T."/>
            <person name="Engels R."/>
            <person name="Erickson J."/>
            <person name="Farina A."/>
            <person name="Faro S."/>
            <person name="Ferreira P."/>
            <person name="Fischer H."/>
            <person name="Fitzgerald M."/>
            <person name="Foley K."/>
            <person name="Gage D."/>
            <person name="Galagan J."/>
            <person name="Gearin G."/>
            <person name="Gnerre S."/>
            <person name="Gnirke A."/>
            <person name="Goyette A."/>
            <person name="Graham J."/>
            <person name="Grandbois E."/>
            <person name="Gyaltsen K."/>
            <person name="Hafez N."/>
            <person name="Hagopian D."/>
            <person name="Hagos B."/>
            <person name="Hall J."/>
            <person name="Hatcher B."/>
            <person name="Heller A."/>
            <person name="Higgins H."/>
            <person name="Honan T."/>
            <person name="Horn A."/>
            <person name="Houde N."/>
            <person name="Hughes L."/>
            <person name="Hulme W."/>
            <person name="Husby E."/>
            <person name="Iliev I."/>
            <person name="Jaffe D."/>
            <person name="Jones C."/>
            <person name="Kamal M."/>
            <person name="Kamat A."/>
            <person name="Kamvysselis M."/>
            <person name="Karlsson E."/>
            <person name="Kells C."/>
            <person name="Kieu A."/>
            <person name="Kisner P."/>
            <person name="Kodira C."/>
            <person name="Kulbokas E."/>
            <person name="Labutti K."/>
            <person name="Lama D."/>
            <person name="Landers T."/>
            <person name="Leger J."/>
            <person name="Levine S."/>
            <person name="Lewis D."/>
            <person name="Lewis T."/>
            <person name="Lindblad-toh K."/>
            <person name="Liu X."/>
            <person name="Lokyitsang T."/>
            <person name="Lokyitsang Y."/>
            <person name="Lucien O."/>
            <person name="Lui A."/>
            <person name="Ma L.J."/>
            <person name="Mabbitt R."/>
            <person name="Macdonald J."/>
            <person name="Maclean C."/>
            <person name="Major J."/>
            <person name="Manning J."/>
            <person name="Marabella R."/>
            <person name="Maru K."/>
            <person name="Matthews C."/>
            <person name="Mauceli E."/>
            <person name="Mccarthy M."/>
            <person name="Mcdonough S."/>
            <person name="Mcghee T."/>
            <person name="Meldrim J."/>
            <person name="Meneus L."/>
            <person name="Mesirov J."/>
            <person name="Mihalev A."/>
            <person name="Mihova T."/>
            <person name="Mikkelsen T."/>
            <person name="Mlenga V."/>
            <person name="Moru K."/>
            <person name="Mozes J."/>
            <person name="Mulrain L."/>
            <person name="Munson G."/>
            <person name="Naylor J."/>
            <person name="Newes C."/>
            <person name="Nguyen C."/>
            <person name="Nguyen N."/>
            <person name="Nguyen T."/>
            <person name="Nicol R."/>
            <person name="Nielsen C."/>
            <person name="Nizzari M."/>
            <person name="Norbu C."/>
            <person name="Norbu N."/>
            <person name="O'donnell P."/>
            <person name="Okoawo O."/>
            <person name="O'leary S."/>
            <person name="Omotosho B."/>
            <person name="O'neill K."/>
            <person name="Osman S."/>
            <person name="Parker S."/>
            <person name="Perrin D."/>
            <person name="Phunkhang P."/>
            <person name="Piqani B."/>
            <person name="Purcell S."/>
            <person name="Rachupka T."/>
            <person name="Ramasamy U."/>
            <person name="Rameau R."/>
            <person name="Ray V."/>
            <person name="Raymond C."/>
            <person name="Retta R."/>
            <person name="Richardson S."/>
            <person name="Rise C."/>
            <person name="Rodriguez J."/>
            <person name="Rogers J."/>
            <person name="Rogov P."/>
            <person name="Rutman M."/>
            <person name="Schupbach R."/>
            <person name="Seaman C."/>
            <person name="Settipalli S."/>
            <person name="Sharpe T."/>
            <person name="Sheridan J."/>
            <person name="Sherpa N."/>
            <person name="Shi J."/>
            <person name="Smirnov S."/>
            <person name="Smith C."/>
            <person name="Sougnez C."/>
            <person name="Spencer B."/>
            <person name="Stalker J."/>
            <person name="Stange-thomann N."/>
            <person name="Stavropoulos S."/>
            <person name="Stetson K."/>
            <person name="Stone C."/>
            <person name="Stone S."/>
            <person name="Stubbs M."/>
            <person name="Talamas J."/>
            <person name="Tchuinga P."/>
            <person name="Tenzing P."/>
            <person name="Tesfaye S."/>
            <person name="Theodore J."/>
            <person name="Thoulutsang Y."/>
            <person name="Topham K."/>
            <person name="Towey S."/>
            <person name="Tsamla T."/>
            <person name="Tsomo N."/>
            <person name="Vallee D."/>
            <person name="Vassiliev H."/>
            <person name="Venkataraman V."/>
            <person name="Vinson J."/>
            <person name="Vo A."/>
            <person name="Wade C."/>
            <person name="Wang S."/>
            <person name="Wangchuk T."/>
            <person name="Wangdi T."/>
            <person name="Whittaker C."/>
            <person name="Wilkinson J."/>
            <person name="Wu Y."/>
            <person name="Wyman D."/>
            <person name="Yadav S."/>
            <person name="Yang S."/>
            <person name="Yang X."/>
            <person name="Yeager S."/>
            <person name="Yee E."/>
            <person name="Young G."/>
            <person name="Zainoun J."/>
            <person name="Zembeck L."/>
            <person name="Zimmer A."/>
            <person name="Zody M."/>
            <person name="Lander E."/>
        </authorList>
    </citation>
    <scope>NUCLEOTIDE SEQUENCE [LARGE SCALE GENOMIC DNA]</scope>
</reference>
<proteinExistence type="inferred from homology"/>
<dbReference type="Proteomes" id="UP000007875">
    <property type="component" value="Unassembled WGS sequence"/>
</dbReference>
<keyword evidence="9 15" id="KW-1133">Transmembrane helix</keyword>
<evidence type="ECO:0000256" key="9">
    <source>
        <dbReference type="ARBA" id="ARBA00022989"/>
    </source>
</evidence>
<dbReference type="HOGENOM" id="CLU_1610189_0_0_1"/>
<keyword evidence="8 15" id="KW-0809">Transit peptide</keyword>
<evidence type="ECO:0000256" key="11">
    <source>
        <dbReference type="ARBA" id="ARBA00023136"/>
    </source>
</evidence>
<evidence type="ECO:0000256" key="6">
    <source>
        <dbReference type="ARBA" id="ARBA00022692"/>
    </source>
</evidence>
<keyword evidence="14 15" id="KW-0479">Metal-binding</keyword>
<feature type="binding site" evidence="13">
    <location>
        <position position="117"/>
    </location>
    <ligand>
        <name>a ubiquinone</name>
        <dbReference type="ChEBI" id="CHEBI:16389"/>
        <note>ligand shared with IP/SDHB</note>
    </ligand>
</feature>
<comment type="caution">
    <text evidence="15">Lacks conserved residue(s) required for the propagation of feature annotation.</text>
</comment>
<comment type="function">
    <text evidence="12">Membrane-anchoring subunit of succinate dehydrogenase (SDH) that is involved in complex II of the mitochondrial electron transport chain and is responsible for transferring electrons from succinate to ubiquinone (coenzyme Q). SDH also oxidizes malate to the non-canonical enol form of oxaloacetate, enol-oxaloacetate. Enol-oxaloacetate, which is a potent inhibitor of the succinate dehydrogenase activity, is further isomerized into keto-oxaloacetate.</text>
</comment>
<keyword evidence="10 15" id="KW-0496">Mitochondrion</keyword>
<keyword evidence="15" id="KW-0249">Electron transport</keyword>
<dbReference type="GO" id="GO:0020037">
    <property type="term" value="F:heme binding"/>
    <property type="evidence" value="ECO:0007669"/>
    <property type="project" value="TreeGrafter"/>
</dbReference>
<accession>H2YQV3</accession>
<comment type="similarity">
    <text evidence="3 15">Belongs to the CybS family.</text>
</comment>
<dbReference type="InterPro" id="IPR007992">
    <property type="entry name" value="CybS"/>
</dbReference>
<dbReference type="Pfam" id="PF05328">
    <property type="entry name" value="CybS"/>
    <property type="match status" value="1"/>
</dbReference>
<evidence type="ECO:0000256" key="15">
    <source>
        <dbReference type="RuleBase" id="RU364031"/>
    </source>
</evidence>
<dbReference type="AlphaFoldDB" id="H2YQV3"/>
<keyword evidence="17" id="KW-1185">Reference proteome</keyword>
<dbReference type="GeneTree" id="ENSGT00390000010003"/>
<dbReference type="GO" id="GO:0046872">
    <property type="term" value="F:metal ion binding"/>
    <property type="evidence" value="ECO:0007669"/>
    <property type="project" value="UniProtKB-KW"/>
</dbReference>
<dbReference type="FunCoup" id="H2YQV3">
    <property type="interactions" value="237"/>
</dbReference>
<keyword evidence="6 15" id="KW-0812">Transmembrane</keyword>
<dbReference type="SUPFAM" id="SSF81343">
    <property type="entry name" value="Fumarate reductase respiratory complex transmembrane subunits"/>
    <property type="match status" value="1"/>
</dbReference>
<dbReference type="GO" id="GO:0006099">
    <property type="term" value="P:tricarboxylic acid cycle"/>
    <property type="evidence" value="ECO:0007669"/>
    <property type="project" value="UniProtKB-KW"/>
</dbReference>
<evidence type="ECO:0000256" key="1">
    <source>
        <dbReference type="ARBA" id="ARBA00004448"/>
    </source>
</evidence>
<feature type="transmembrane region" description="Helical" evidence="15">
    <location>
        <begin position="69"/>
        <end position="92"/>
    </location>
</feature>
<evidence type="ECO:0000256" key="5">
    <source>
        <dbReference type="ARBA" id="ARBA00022448"/>
    </source>
</evidence>
<evidence type="ECO:0000256" key="3">
    <source>
        <dbReference type="ARBA" id="ARBA00007294"/>
    </source>
</evidence>
<evidence type="ECO:0000256" key="10">
    <source>
        <dbReference type="ARBA" id="ARBA00023128"/>
    </source>
</evidence>
<keyword evidence="7 15" id="KW-0999">Mitochondrion inner membrane</keyword>
<keyword evidence="15" id="KW-0816">Tricarboxylic acid cycle</keyword>
<reference evidence="16" key="3">
    <citation type="submission" date="2025-09" db="UniProtKB">
        <authorList>
            <consortium name="Ensembl"/>
        </authorList>
    </citation>
    <scope>IDENTIFICATION</scope>
</reference>
<evidence type="ECO:0000256" key="14">
    <source>
        <dbReference type="PIRSR" id="PIRSR607992-2"/>
    </source>
</evidence>
<evidence type="ECO:0000256" key="8">
    <source>
        <dbReference type="ARBA" id="ARBA00022946"/>
    </source>
</evidence>
<organism evidence="16 17">
    <name type="scientific">Ciona savignyi</name>
    <name type="common">Pacific transparent sea squirt</name>
    <dbReference type="NCBI Taxonomy" id="51511"/>
    <lineage>
        <taxon>Eukaryota</taxon>
        <taxon>Metazoa</taxon>
        <taxon>Chordata</taxon>
        <taxon>Tunicata</taxon>
        <taxon>Ascidiacea</taxon>
        <taxon>Phlebobranchia</taxon>
        <taxon>Cionidae</taxon>
        <taxon>Ciona</taxon>
    </lineage>
</organism>
<comment type="pathway">
    <text evidence="2">Carbohydrate metabolism; tricarboxylic acid cycle.</text>
</comment>
<evidence type="ECO:0000313" key="17">
    <source>
        <dbReference type="Proteomes" id="UP000007875"/>
    </source>
</evidence>
<dbReference type="PANTHER" id="PTHR13337:SF2">
    <property type="entry name" value="SUCCINATE DEHYDROGENASE [UBIQUINONE] CYTOCHROME B SMALL SUBUNIT, MITOCHONDRIAL"/>
    <property type="match status" value="1"/>
</dbReference>
<evidence type="ECO:0000256" key="7">
    <source>
        <dbReference type="ARBA" id="ARBA00022792"/>
    </source>
</evidence>
<sequence>MNFSVIRAVRSMRVKSLLNGHQIQCVSLCLKQPCVTFNTSTSCNEISSQESFDLRHQVSSLKKSNTNWVAYRVGSVGLLAAVAGCFICPGNSVVDYATVTLLVHHNYFGLKSVLADYMPLFFKDGFTNLVVVMWLITSIITLGLLYAFNYNNIGFSKAVNNFFKL</sequence>
<evidence type="ECO:0000256" key="12">
    <source>
        <dbReference type="ARBA" id="ARBA00045847"/>
    </source>
</evidence>
<evidence type="ECO:0000256" key="13">
    <source>
        <dbReference type="PIRSR" id="PIRSR607992-1"/>
    </source>
</evidence>
<dbReference type="InterPro" id="IPR034804">
    <property type="entry name" value="SQR/QFR_C/D"/>
</dbReference>
<dbReference type="Ensembl" id="ENSCSAVT00000007811.1">
    <property type="protein sequence ID" value="ENSCSAVP00000007711.1"/>
    <property type="gene ID" value="ENSCSAVG00000004611.1"/>
</dbReference>
<dbReference type="PANTHER" id="PTHR13337">
    <property type="entry name" value="SUCCINATE DEHYDROGENASE"/>
    <property type="match status" value="1"/>
</dbReference>
<protein>
    <recommendedName>
        <fullName evidence="15">Succinate dehydrogenase [ubiquinone] cytochrome b small subunit</fullName>
    </recommendedName>
</protein>
<comment type="subunit">
    <text evidence="4">Component of complex II composed of four subunits: the flavoprotein (FP) SDHA, iron-sulfur protein (IP) SDHB, and a cytochrome b560 composed of SDHC and SDHD.</text>
</comment>
<evidence type="ECO:0000256" key="2">
    <source>
        <dbReference type="ARBA" id="ARBA00005163"/>
    </source>
</evidence>
<keyword evidence="14" id="KW-0408">Iron</keyword>
<comment type="subcellular location">
    <subcellularLocation>
        <location evidence="1 15">Mitochondrion inner membrane</location>
        <topology evidence="1 15">Multi-pass membrane protein</topology>
    </subcellularLocation>
</comment>
<name>H2YQV3_CIOSA</name>
<keyword evidence="11 15" id="KW-0472">Membrane</keyword>
<keyword evidence="5 15" id="KW-0813">Transport</keyword>